<feature type="domain" description="Glycosyltransferase subfamily 4-like N-terminal" evidence="2">
    <location>
        <begin position="39"/>
        <end position="188"/>
    </location>
</feature>
<protein>
    <submittedName>
        <fullName evidence="3">Glycosyltransferase</fullName>
        <ecNumber evidence="3">2.4.-.-</ecNumber>
    </submittedName>
</protein>
<gene>
    <name evidence="3" type="ORF">P0Y56_05680</name>
</gene>
<keyword evidence="3" id="KW-0808">Transferase</keyword>
<dbReference type="InterPro" id="IPR001296">
    <property type="entry name" value="Glyco_trans_1"/>
</dbReference>
<organism evidence="3 4">
    <name type="scientific">Candidatus Andeanibacterium colombiense</name>
    <dbReference type="NCBI Taxonomy" id="3121345"/>
    <lineage>
        <taxon>Bacteria</taxon>
        <taxon>Pseudomonadati</taxon>
        <taxon>Pseudomonadota</taxon>
        <taxon>Alphaproteobacteria</taxon>
        <taxon>Sphingomonadales</taxon>
        <taxon>Sphingomonadaceae</taxon>
        <taxon>Candidatus Andeanibacterium</taxon>
    </lineage>
</organism>
<accession>A0AAJ6BQT2</accession>
<dbReference type="PANTHER" id="PTHR45947">
    <property type="entry name" value="SULFOQUINOVOSYL TRANSFERASE SQD2"/>
    <property type="match status" value="1"/>
</dbReference>
<evidence type="ECO:0000313" key="3">
    <source>
        <dbReference type="EMBL" id="WEK47785.1"/>
    </source>
</evidence>
<dbReference type="Proteomes" id="UP001218362">
    <property type="component" value="Chromosome"/>
</dbReference>
<evidence type="ECO:0000313" key="4">
    <source>
        <dbReference type="Proteomes" id="UP001218362"/>
    </source>
</evidence>
<proteinExistence type="predicted"/>
<dbReference type="EC" id="2.4.-.-" evidence="3"/>
<dbReference type="Gene3D" id="3.40.50.2000">
    <property type="entry name" value="Glycogen Phosphorylase B"/>
    <property type="match status" value="2"/>
</dbReference>
<dbReference type="KEGG" id="acob:P0Y56_05680"/>
<evidence type="ECO:0000259" key="2">
    <source>
        <dbReference type="Pfam" id="PF13439"/>
    </source>
</evidence>
<feature type="domain" description="Glycosyl transferase family 1" evidence="1">
    <location>
        <begin position="197"/>
        <end position="359"/>
    </location>
</feature>
<reference evidence="3" key="1">
    <citation type="submission" date="2023-03" db="EMBL/GenBank/DDBJ databases">
        <title>Andean soil-derived lignocellulolytic bacterial consortium as a source of novel taxa and putative plastic-active enzymes.</title>
        <authorList>
            <person name="Diaz-Garcia L."/>
            <person name="Chuvochina M."/>
            <person name="Feuerriegel G."/>
            <person name="Bunk B."/>
            <person name="Sproer C."/>
            <person name="Streit W.R."/>
            <person name="Rodriguez L.M."/>
            <person name="Overmann J."/>
            <person name="Jimenez D.J."/>
        </authorList>
    </citation>
    <scope>NUCLEOTIDE SEQUENCE</scope>
    <source>
        <strain evidence="3">MAG 26</strain>
    </source>
</reference>
<evidence type="ECO:0000259" key="1">
    <source>
        <dbReference type="Pfam" id="PF00534"/>
    </source>
</evidence>
<name>A0AAJ6BQT2_9SPHN</name>
<dbReference type="EMBL" id="CP119316">
    <property type="protein sequence ID" value="WEK47785.1"/>
    <property type="molecule type" value="Genomic_DNA"/>
</dbReference>
<sequence length="385" mass="41011">MIPEPFRDDARPVAAIFRSPVFNASETFVRLQAAGLSRYQTVVVGLEDKGHVPATLEGRVLLPAGRLAAFGVRAFGRWGGLADQVAATRPALIHAHFGTDGLIALPLARRLGIPLITTLRGYDVTRSRLSLLASGRLSWMRYAIGEQYLAAGGDLFLAVSDALREQAIARGFPAARILTHYNGVDLQRFRPAAGVRDAALVVHVGRLVEKKGTALLLQAIAGARRQIPDIRLVVCGDGPLRPALEVLTRDLGLADAVHFAGQVSPEMLAPLLQRAALLAAPSFTAASGDAEGLPNVVVEAAASGLPVVASDHGGIGEAVIEGETGFLVPEHAIAELEQRLTQLLGSTELRAKMGAAGRRLAETRFDAVRQMALLEQRYDMLRAAY</sequence>
<dbReference type="Pfam" id="PF13439">
    <property type="entry name" value="Glyco_transf_4"/>
    <property type="match status" value="1"/>
</dbReference>
<dbReference type="PANTHER" id="PTHR45947:SF14">
    <property type="entry name" value="SLL1723 PROTEIN"/>
    <property type="match status" value="1"/>
</dbReference>
<keyword evidence="3" id="KW-0328">Glycosyltransferase</keyword>
<dbReference type="SUPFAM" id="SSF53756">
    <property type="entry name" value="UDP-Glycosyltransferase/glycogen phosphorylase"/>
    <property type="match status" value="1"/>
</dbReference>
<dbReference type="Pfam" id="PF00534">
    <property type="entry name" value="Glycos_transf_1"/>
    <property type="match status" value="1"/>
</dbReference>
<dbReference type="InterPro" id="IPR028098">
    <property type="entry name" value="Glyco_trans_4-like_N"/>
</dbReference>
<dbReference type="AlphaFoldDB" id="A0AAJ6BQT2"/>
<dbReference type="InterPro" id="IPR050194">
    <property type="entry name" value="Glycosyltransferase_grp1"/>
</dbReference>
<dbReference type="GO" id="GO:0016757">
    <property type="term" value="F:glycosyltransferase activity"/>
    <property type="evidence" value="ECO:0007669"/>
    <property type="project" value="UniProtKB-KW"/>
</dbReference>